<dbReference type="AlphaFoldDB" id="A0A8T1Y7V7"/>
<proteinExistence type="predicted"/>
<sequence length="260" mass="29777">MKPKPTSIKPMPAILFMLSIFRQCLCRHYAFNGQGRHLRLNSPPLLLWINNHSLRIMDFASTTAMIYDSKSLKSYGCLFPNSICWSFEGSHGRSVTMLQSMTIISKDFKHCPITISSKIRIFLFQEDIECYKRDSEPLFCASKQALPDYKSVVSRSLADALLRVALHVSARTFALLSSSMSLCLMTVTILASIELFVEDLRLTVISHVPKRFIAFVSKLSWNPCRSTLSILLRHWGMPIFVMFKTLRIFKSSSLYLELFE</sequence>
<evidence type="ECO:0000313" key="2">
    <source>
        <dbReference type="EMBL" id="KAG7543235.1"/>
    </source>
</evidence>
<dbReference type="EMBL" id="JAEFBK010000012">
    <property type="protein sequence ID" value="KAG7543235.1"/>
    <property type="molecule type" value="Genomic_DNA"/>
</dbReference>
<comment type="caution">
    <text evidence="2">The sequence shown here is derived from an EMBL/GenBank/DDBJ whole genome shotgun (WGS) entry which is preliminary data.</text>
</comment>
<accession>A0A8T1Y7V7</accession>
<feature type="signal peptide" evidence="1">
    <location>
        <begin position="1"/>
        <end position="26"/>
    </location>
</feature>
<protein>
    <submittedName>
        <fullName evidence="2">Uncharacterized protein</fullName>
    </submittedName>
</protein>
<evidence type="ECO:0000313" key="3">
    <source>
        <dbReference type="Proteomes" id="UP000694240"/>
    </source>
</evidence>
<name>A0A8T1Y7V7_9BRAS</name>
<evidence type="ECO:0000256" key="1">
    <source>
        <dbReference type="SAM" id="SignalP"/>
    </source>
</evidence>
<keyword evidence="1" id="KW-0732">Signal</keyword>
<dbReference type="Proteomes" id="UP000694240">
    <property type="component" value="Chromosome 12"/>
</dbReference>
<feature type="chain" id="PRO_5035923392" evidence="1">
    <location>
        <begin position="27"/>
        <end position="260"/>
    </location>
</feature>
<reference evidence="2 3" key="1">
    <citation type="submission" date="2020-12" db="EMBL/GenBank/DDBJ databases">
        <title>Concerted genomic and epigenomic changes stabilize Arabidopsis allopolyploids.</title>
        <authorList>
            <person name="Chen Z."/>
        </authorList>
    </citation>
    <scope>NUCLEOTIDE SEQUENCE [LARGE SCALE GENOMIC DNA]</scope>
    <source>
        <strain evidence="2">Allo738</strain>
        <tissue evidence="2">Leaf</tissue>
    </source>
</reference>
<organism evidence="2 3">
    <name type="scientific">Arabidopsis thaliana x Arabidopsis arenosa</name>
    <dbReference type="NCBI Taxonomy" id="1240361"/>
    <lineage>
        <taxon>Eukaryota</taxon>
        <taxon>Viridiplantae</taxon>
        <taxon>Streptophyta</taxon>
        <taxon>Embryophyta</taxon>
        <taxon>Tracheophyta</taxon>
        <taxon>Spermatophyta</taxon>
        <taxon>Magnoliopsida</taxon>
        <taxon>eudicotyledons</taxon>
        <taxon>Gunneridae</taxon>
        <taxon>Pentapetalae</taxon>
        <taxon>rosids</taxon>
        <taxon>malvids</taxon>
        <taxon>Brassicales</taxon>
        <taxon>Brassicaceae</taxon>
        <taxon>Camelineae</taxon>
        <taxon>Arabidopsis</taxon>
    </lineage>
</organism>
<gene>
    <name evidence="2" type="ORF">ISN45_Aa07g031590</name>
</gene>
<keyword evidence="3" id="KW-1185">Reference proteome</keyword>